<evidence type="ECO:0000256" key="1">
    <source>
        <dbReference type="SAM" id="MobiDB-lite"/>
    </source>
</evidence>
<protein>
    <submittedName>
        <fullName evidence="2">Uncharacterized protein</fullName>
    </submittedName>
</protein>
<reference evidence="2 3" key="1">
    <citation type="submission" date="2013-11" db="EMBL/GenBank/DDBJ databases">
        <title>The Damaraland mole rat (Fukomys damarensis) genome and evolution of African mole rats.</title>
        <authorList>
            <person name="Gladyshev V.N."/>
            <person name="Fang X."/>
        </authorList>
    </citation>
    <scope>NUCLEOTIDE SEQUENCE [LARGE SCALE GENOMIC DNA]</scope>
    <source>
        <tissue evidence="2">Liver</tissue>
    </source>
</reference>
<keyword evidence="3" id="KW-1185">Reference proteome</keyword>
<feature type="region of interest" description="Disordered" evidence="1">
    <location>
        <begin position="123"/>
        <end position="146"/>
    </location>
</feature>
<sequence length="146" mass="16681">MANDQFGYEIEFETPLRCINAEQNMQKPYPMLTVAPDRHHINTCVCSETQSPAPDSRPQTILEKRQMAKVHRKIWDIQMEFRRATSNNRSPNATGGVAEMTVAQEDEAEVALRSSLFPMMLKEPPDISQKDLEVLRENPVQRDIGP</sequence>
<dbReference type="AlphaFoldDB" id="A0A091DHQ1"/>
<organism evidence="2 3">
    <name type="scientific">Fukomys damarensis</name>
    <name type="common">Damaraland mole rat</name>
    <name type="synonym">Cryptomys damarensis</name>
    <dbReference type="NCBI Taxonomy" id="885580"/>
    <lineage>
        <taxon>Eukaryota</taxon>
        <taxon>Metazoa</taxon>
        <taxon>Chordata</taxon>
        <taxon>Craniata</taxon>
        <taxon>Vertebrata</taxon>
        <taxon>Euteleostomi</taxon>
        <taxon>Mammalia</taxon>
        <taxon>Eutheria</taxon>
        <taxon>Euarchontoglires</taxon>
        <taxon>Glires</taxon>
        <taxon>Rodentia</taxon>
        <taxon>Hystricomorpha</taxon>
        <taxon>Bathyergidae</taxon>
        <taxon>Fukomys</taxon>
    </lineage>
</organism>
<name>A0A091DHQ1_FUKDA</name>
<dbReference type="Proteomes" id="UP000028990">
    <property type="component" value="Unassembled WGS sequence"/>
</dbReference>
<dbReference type="EMBL" id="KN122563">
    <property type="protein sequence ID" value="KFO29795.1"/>
    <property type="molecule type" value="Genomic_DNA"/>
</dbReference>
<proteinExistence type="predicted"/>
<evidence type="ECO:0000313" key="3">
    <source>
        <dbReference type="Proteomes" id="UP000028990"/>
    </source>
</evidence>
<gene>
    <name evidence="2" type="ORF">H920_08782</name>
</gene>
<evidence type="ECO:0000313" key="2">
    <source>
        <dbReference type="EMBL" id="KFO29795.1"/>
    </source>
</evidence>
<accession>A0A091DHQ1</accession>